<dbReference type="AlphaFoldDB" id="A0A124IEX8"/>
<name>A0A124IEX8_9ACTN</name>
<dbReference type="OrthoDB" id="6400421at2"/>
<protein>
    <submittedName>
        <fullName evidence="1">Uncharacterized protein</fullName>
    </submittedName>
</protein>
<proteinExistence type="predicted"/>
<dbReference type="RefSeq" id="WP_067022276.1">
    <property type="nucleotide sequence ID" value="NZ_KQ949084.1"/>
</dbReference>
<dbReference type="EMBL" id="LMXB01000048">
    <property type="protein sequence ID" value="KUO19700.1"/>
    <property type="molecule type" value="Genomic_DNA"/>
</dbReference>
<dbReference type="Proteomes" id="UP000053260">
    <property type="component" value="Unassembled WGS sequence"/>
</dbReference>
<comment type="caution">
    <text evidence="1">The sequence shown here is derived from an EMBL/GenBank/DDBJ whole genome shotgun (WGS) entry which is preliminary data.</text>
</comment>
<reference evidence="1 2" key="1">
    <citation type="submission" date="2015-10" db="EMBL/GenBank/DDBJ databases">
        <title>Draft genome sequence of Streptomyces sp. RV15, isolated from a marine sponge.</title>
        <authorList>
            <person name="Ruckert C."/>
            <person name="Abdelmohsen U.R."/>
            <person name="Winkler A."/>
            <person name="Hentschel U."/>
            <person name="Kalinowski J."/>
            <person name="Kampfer P."/>
            <person name="Glaeser S."/>
        </authorList>
    </citation>
    <scope>NUCLEOTIDE SEQUENCE [LARGE SCALE GENOMIC DNA]</scope>
    <source>
        <strain evidence="1 2">RV15</strain>
    </source>
</reference>
<gene>
    <name evidence="1" type="ORF">AQJ91_17915</name>
</gene>
<accession>A0A124IEX8</accession>
<sequence>MSSFTTHRRRVHDTTLPPRARHANLRSCLVAFAPYGFRATYHHLCVSAGIPRNPEHAPDALVRAVEELTAARRHWLTDERAYAAQRRVDKARGRRQPPSDASWRRWQRQWGNIAYCPDPAFHPAEPLPVVVERVLRTSVPPGCRACGRQGETVGWGDGYYWYRLCAGCGVAQGRERAGDVELAARRAGEWKDVWRLRADYGQRASRDGSDGRP</sequence>
<evidence type="ECO:0000313" key="1">
    <source>
        <dbReference type="EMBL" id="KUO19700.1"/>
    </source>
</evidence>
<keyword evidence="2" id="KW-1185">Reference proteome</keyword>
<dbReference type="STRING" id="909626.AQJ91_17915"/>
<evidence type="ECO:0000313" key="2">
    <source>
        <dbReference type="Proteomes" id="UP000053260"/>
    </source>
</evidence>
<organism evidence="1 2">
    <name type="scientific">Streptomyces dysideae</name>
    <dbReference type="NCBI Taxonomy" id="909626"/>
    <lineage>
        <taxon>Bacteria</taxon>
        <taxon>Bacillati</taxon>
        <taxon>Actinomycetota</taxon>
        <taxon>Actinomycetes</taxon>
        <taxon>Kitasatosporales</taxon>
        <taxon>Streptomycetaceae</taxon>
        <taxon>Streptomyces</taxon>
    </lineage>
</organism>